<evidence type="ECO:0000256" key="10">
    <source>
        <dbReference type="PIRSR" id="PIRSR610972-1"/>
    </source>
</evidence>
<feature type="active site" description="Nucleophile" evidence="10">
    <location>
        <position position="9"/>
    </location>
</feature>
<evidence type="ECO:0000256" key="13">
    <source>
        <dbReference type="PIRSR" id="PIRSR610972-4"/>
    </source>
</evidence>
<comment type="similarity">
    <text evidence="1">Belongs to the HAD-like hydrolase superfamily. CbbY/CbbZ/Gph/YieH family.</text>
</comment>
<feature type="binding site" evidence="11">
    <location>
        <begin position="114"/>
        <end position="118"/>
    </location>
    <ligand>
        <name>substrate</name>
    </ligand>
</feature>
<dbReference type="NCBIfam" id="TIGR01990">
    <property type="entry name" value="bPGM"/>
    <property type="match status" value="1"/>
</dbReference>
<feature type="site" description="Important for catalytic activity and assists the phosphoryl transfer reaction to Asp8 by balancing charge and orienting the reacting groups" evidence="13">
    <location>
        <position position="114"/>
    </location>
</feature>
<keyword evidence="2" id="KW-0597">Phosphoprotein</keyword>
<evidence type="ECO:0000313" key="14">
    <source>
        <dbReference type="EMBL" id="HIZ72986.1"/>
    </source>
</evidence>
<dbReference type="CDD" id="cd02598">
    <property type="entry name" value="HAD_BPGM"/>
    <property type="match status" value="1"/>
</dbReference>
<dbReference type="NCBIfam" id="TIGR02009">
    <property type="entry name" value="PGMB-YQAB-SF"/>
    <property type="match status" value="1"/>
</dbReference>
<dbReference type="InterPro" id="IPR010972">
    <property type="entry name" value="Beta-PGM"/>
</dbReference>
<evidence type="ECO:0000256" key="12">
    <source>
        <dbReference type="PIRSR" id="PIRSR610972-3"/>
    </source>
</evidence>
<proteinExistence type="inferred from homology"/>
<feature type="site" description="Important for catalytic activity and assists the phosphoryl transfer reaction to Asp8 by balancing charge and orienting the reacting groups" evidence="13">
    <location>
        <position position="145"/>
    </location>
</feature>
<dbReference type="InterPro" id="IPR036412">
    <property type="entry name" value="HAD-like_sf"/>
</dbReference>
<dbReference type="PANTHER" id="PTHR46193">
    <property type="entry name" value="6-PHOSPHOGLUCONATE PHOSPHATASE"/>
    <property type="match status" value="1"/>
</dbReference>
<keyword evidence="4 12" id="KW-0460">Magnesium</keyword>
<feature type="binding site" evidence="12">
    <location>
        <position position="169"/>
    </location>
    <ligand>
        <name>Mg(2+)</name>
        <dbReference type="ChEBI" id="CHEBI:18420"/>
    </ligand>
</feature>
<feature type="binding site" evidence="12">
    <location>
        <position position="170"/>
    </location>
    <ligand>
        <name>Mg(2+)</name>
        <dbReference type="ChEBI" id="CHEBI:18420"/>
    </ligand>
</feature>
<feature type="binding site" evidence="11">
    <location>
        <position position="52"/>
    </location>
    <ligand>
        <name>substrate</name>
    </ligand>
</feature>
<evidence type="ECO:0000313" key="15">
    <source>
        <dbReference type="Proteomes" id="UP000824102"/>
    </source>
</evidence>
<dbReference type="InterPro" id="IPR010976">
    <property type="entry name" value="B-phosphoglucomutase_hydrolase"/>
</dbReference>
<evidence type="ECO:0000256" key="8">
    <source>
        <dbReference type="ARBA" id="ARBA00044968"/>
    </source>
</evidence>
<evidence type="ECO:0000256" key="3">
    <source>
        <dbReference type="ARBA" id="ARBA00022723"/>
    </source>
</evidence>
<evidence type="ECO:0000256" key="11">
    <source>
        <dbReference type="PIRSR" id="PIRSR610972-2"/>
    </source>
</evidence>
<feature type="binding site" evidence="11">
    <location>
        <position position="25"/>
    </location>
    <ligand>
        <name>substrate</name>
    </ligand>
</feature>
<evidence type="ECO:0000256" key="7">
    <source>
        <dbReference type="ARBA" id="ARBA00044926"/>
    </source>
</evidence>
<accession>A0A9D2G643</accession>
<dbReference type="EC" id="5.4.2.6" evidence="8"/>
<sequence length="212" mass="23836">MRYKAVIFDLDGVLVHTDEYHYLAWKQLCDLRKIPFDRTVNDLLRGVSRRESLEIILSRAHVNLSEAEKESFLAEKNAVYRKFLEQMTPEDVGQKVRNTLRTLRERGKKLAVGSSSKNTKFILAQVGLEKFFDAVSDGTNITRTKPDPEVFLKAAQMLGVENGCCLVVEDAVSGVLAAEAAHMDCAAMGDAARHHRATYDIEHLSMLKDIVL</sequence>
<dbReference type="InterPro" id="IPR051600">
    <property type="entry name" value="Beta-PGM-like"/>
</dbReference>
<dbReference type="AlphaFoldDB" id="A0A9D2G643"/>
<comment type="cofactor">
    <cofactor evidence="12">
        <name>Mg(2+)</name>
        <dbReference type="ChEBI" id="CHEBI:18420"/>
    </cofactor>
    <text evidence="12">Binds 2 magnesium ions per subunit.</text>
</comment>
<feature type="binding site" evidence="11">
    <location>
        <position position="145"/>
    </location>
    <ligand>
        <name>substrate</name>
    </ligand>
</feature>
<dbReference type="Proteomes" id="UP000824102">
    <property type="component" value="Unassembled WGS sequence"/>
</dbReference>
<reference evidence="14" key="1">
    <citation type="journal article" date="2021" name="PeerJ">
        <title>Extensive microbial diversity within the chicken gut microbiome revealed by metagenomics and culture.</title>
        <authorList>
            <person name="Gilroy R."/>
            <person name="Ravi A."/>
            <person name="Getino M."/>
            <person name="Pursley I."/>
            <person name="Horton D.L."/>
            <person name="Alikhan N.F."/>
            <person name="Baker D."/>
            <person name="Gharbi K."/>
            <person name="Hall N."/>
            <person name="Watson M."/>
            <person name="Adriaenssens E.M."/>
            <person name="Foster-Nyarko E."/>
            <person name="Jarju S."/>
            <person name="Secka A."/>
            <person name="Antonio M."/>
            <person name="Oren A."/>
            <person name="Chaudhuri R.R."/>
            <person name="La Ragione R."/>
            <person name="Hildebrand F."/>
            <person name="Pallen M.J."/>
        </authorList>
    </citation>
    <scope>NUCLEOTIDE SEQUENCE</scope>
    <source>
        <strain evidence="14">ChiW7-2402</strain>
    </source>
</reference>
<evidence type="ECO:0000256" key="5">
    <source>
        <dbReference type="ARBA" id="ARBA00023235"/>
    </source>
</evidence>
<dbReference type="SUPFAM" id="SSF56784">
    <property type="entry name" value="HAD-like"/>
    <property type="match status" value="1"/>
</dbReference>
<dbReference type="PANTHER" id="PTHR46193:SF18">
    <property type="entry name" value="HEXITOL PHOSPHATASE B"/>
    <property type="match status" value="1"/>
</dbReference>
<dbReference type="SFLD" id="SFLDG01135">
    <property type="entry name" value="C1.5.6:_HAD__Beta-PGM__Phospha"/>
    <property type="match status" value="1"/>
</dbReference>
<dbReference type="Gene3D" id="1.10.150.240">
    <property type="entry name" value="Putative phosphatase, domain 2"/>
    <property type="match status" value="1"/>
</dbReference>
<keyword evidence="3 12" id="KW-0479">Metal-binding</keyword>
<dbReference type="GO" id="GO:0000287">
    <property type="term" value="F:magnesium ion binding"/>
    <property type="evidence" value="ECO:0007669"/>
    <property type="project" value="InterPro"/>
</dbReference>
<comment type="caution">
    <text evidence="14">The sequence shown here is derived from an EMBL/GenBank/DDBJ whole genome shotgun (WGS) entry which is preliminary data.</text>
</comment>
<dbReference type="NCBIfam" id="TIGR01509">
    <property type="entry name" value="HAD-SF-IA-v3"/>
    <property type="match status" value="1"/>
</dbReference>
<dbReference type="GO" id="GO:0005975">
    <property type="term" value="P:carbohydrate metabolic process"/>
    <property type="evidence" value="ECO:0007669"/>
    <property type="project" value="InterPro"/>
</dbReference>
<evidence type="ECO:0000256" key="1">
    <source>
        <dbReference type="ARBA" id="ARBA00006171"/>
    </source>
</evidence>
<comment type="catalytic activity">
    <reaction evidence="7">
        <text>beta-D-glucose 1-phosphate = beta-D-glucose 6-phosphate</text>
        <dbReference type="Rhea" id="RHEA:20113"/>
        <dbReference type="ChEBI" id="CHEBI:57684"/>
        <dbReference type="ChEBI" id="CHEBI:58247"/>
        <dbReference type="EC" id="5.4.2.6"/>
    </reaction>
</comment>
<dbReference type="InterPro" id="IPR006439">
    <property type="entry name" value="HAD-SF_hydro_IA"/>
</dbReference>
<dbReference type="Gene3D" id="3.40.50.1000">
    <property type="entry name" value="HAD superfamily/HAD-like"/>
    <property type="match status" value="1"/>
</dbReference>
<feature type="binding site" evidence="11">
    <location>
        <position position="76"/>
    </location>
    <ligand>
        <name>substrate</name>
    </ligand>
</feature>
<gene>
    <name evidence="14" type="primary">pgmB</name>
    <name evidence="14" type="ORF">H9964_05360</name>
</gene>
<protein>
    <recommendedName>
        <fullName evidence="9">Beta-phosphoglucomutase</fullName>
        <ecNumber evidence="8">5.4.2.6</ecNumber>
    </recommendedName>
</protein>
<feature type="binding site" evidence="11">
    <location>
        <begin position="44"/>
        <end position="49"/>
    </location>
    <ligand>
        <name>substrate</name>
    </ligand>
</feature>
<evidence type="ECO:0000256" key="9">
    <source>
        <dbReference type="ARBA" id="ARBA00044991"/>
    </source>
</evidence>
<dbReference type="SFLD" id="SFLDS00003">
    <property type="entry name" value="Haloacid_Dehalogenase"/>
    <property type="match status" value="1"/>
</dbReference>
<dbReference type="GO" id="GO:0008801">
    <property type="term" value="F:beta-phosphoglucomutase activity"/>
    <property type="evidence" value="ECO:0007669"/>
    <property type="project" value="UniProtKB-EC"/>
</dbReference>
<evidence type="ECO:0000256" key="2">
    <source>
        <dbReference type="ARBA" id="ARBA00022553"/>
    </source>
</evidence>
<dbReference type="NCBIfam" id="TIGR01549">
    <property type="entry name" value="HAD-SF-IA-v1"/>
    <property type="match status" value="1"/>
</dbReference>
<dbReference type="InterPro" id="IPR023214">
    <property type="entry name" value="HAD_sf"/>
</dbReference>
<dbReference type="InterPro" id="IPR023198">
    <property type="entry name" value="PGP-like_dom2"/>
</dbReference>
<keyword evidence="6" id="KW-0119">Carbohydrate metabolism</keyword>
<feature type="binding site" evidence="12">
    <location>
        <position position="9"/>
    </location>
    <ligand>
        <name>Mg(2+)</name>
        <dbReference type="ChEBI" id="CHEBI:18420"/>
    </ligand>
</feature>
<organism evidence="14 15">
    <name type="scientific">Candidatus Gallimonas intestinavium</name>
    <dbReference type="NCBI Taxonomy" id="2838603"/>
    <lineage>
        <taxon>Bacteria</taxon>
        <taxon>Bacillati</taxon>
        <taxon>Bacillota</taxon>
        <taxon>Clostridia</taxon>
        <taxon>Candidatus Gallimonas</taxon>
    </lineage>
</organism>
<evidence type="ECO:0000256" key="4">
    <source>
        <dbReference type="ARBA" id="ARBA00022842"/>
    </source>
</evidence>
<dbReference type="EMBL" id="DXBB01000074">
    <property type="protein sequence ID" value="HIZ72986.1"/>
    <property type="molecule type" value="Genomic_DNA"/>
</dbReference>
<reference evidence="14" key="2">
    <citation type="submission" date="2021-04" db="EMBL/GenBank/DDBJ databases">
        <authorList>
            <person name="Gilroy R."/>
        </authorList>
    </citation>
    <scope>NUCLEOTIDE SEQUENCE</scope>
    <source>
        <strain evidence="14">ChiW7-2402</strain>
    </source>
</reference>
<feature type="active site" description="Proton donor/acceptor" evidence="10">
    <location>
        <position position="11"/>
    </location>
</feature>
<dbReference type="Pfam" id="PF00702">
    <property type="entry name" value="Hydrolase"/>
    <property type="match status" value="1"/>
</dbReference>
<name>A0A9D2G643_9FIRM</name>
<feature type="binding site" evidence="12">
    <location>
        <position position="11"/>
    </location>
    <ligand>
        <name>Mg(2+)</name>
        <dbReference type="ChEBI" id="CHEBI:18420"/>
    </ligand>
</feature>
<dbReference type="SFLD" id="SFLDG01129">
    <property type="entry name" value="C1.5:_HAD__Beta-PGM__Phosphata"/>
    <property type="match status" value="1"/>
</dbReference>
<evidence type="ECO:0000256" key="6">
    <source>
        <dbReference type="ARBA" id="ARBA00023277"/>
    </source>
</evidence>
<keyword evidence="5 14" id="KW-0413">Isomerase</keyword>
<feature type="binding site" evidence="11">
    <location>
        <begin position="9"/>
        <end position="11"/>
    </location>
    <ligand>
        <name>substrate</name>
    </ligand>
</feature>